<gene>
    <name evidence="1" type="ordered locus">DGo_CA1051</name>
</gene>
<accession>H8GZD0</accession>
<dbReference type="KEGG" id="dgo:DGo_CA1051"/>
<reference evidence="1 2" key="1">
    <citation type="journal article" date="2012" name="PLoS ONE">
        <title>Genome sequence and transcriptome analysis of the radioresistant bacterium Deinococcus gobiensis: insights into the extreme environmental adaptations.</title>
        <authorList>
            <person name="Yuan M."/>
            <person name="Chen M."/>
            <person name="Zhang W."/>
            <person name="Lu W."/>
            <person name="Wang J."/>
            <person name="Yang M."/>
            <person name="Zhao P."/>
            <person name="Tang R."/>
            <person name="Li X."/>
            <person name="Hao Y."/>
            <person name="Zhou Z."/>
            <person name="Zhan Y."/>
            <person name="Yu H."/>
            <person name="Teng C."/>
            <person name="Yan Y."/>
            <person name="Ping S."/>
            <person name="Wang Y."/>
            <person name="Lin M."/>
        </authorList>
    </citation>
    <scope>NUCLEOTIDE SEQUENCE [LARGE SCALE GENOMIC DNA]</scope>
    <source>
        <strain evidence="1 2">I-0</strain>
    </source>
</reference>
<dbReference type="PATRIC" id="fig|745776.4.peg.1078"/>
<dbReference type="STRING" id="745776.DGo_CA1051"/>
<keyword evidence="2" id="KW-1185">Reference proteome</keyword>
<evidence type="ECO:0000313" key="1">
    <source>
        <dbReference type="EMBL" id="AFD24978.1"/>
    </source>
</evidence>
<protein>
    <submittedName>
        <fullName evidence="1">Uncharacterized protein</fullName>
    </submittedName>
</protein>
<dbReference type="HOGENOM" id="CLU_2632265_0_0_0"/>
<evidence type="ECO:0000313" key="2">
    <source>
        <dbReference type="Proteomes" id="UP000007575"/>
    </source>
</evidence>
<name>H8GZD0_DEIGI</name>
<dbReference type="EMBL" id="CP002191">
    <property type="protein sequence ID" value="AFD24978.1"/>
    <property type="molecule type" value="Genomic_DNA"/>
</dbReference>
<dbReference type="Proteomes" id="UP000007575">
    <property type="component" value="Chromosome"/>
</dbReference>
<dbReference type="AlphaFoldDB" id="H8GZD0"/>
<sequence length="77" mass="7929">MRHEARTPLTGEGELLAQALSPGEGGTVLLAPGRLAQVSGQMDREHALAALAPLPGHSRLGGMSQDAVDDLGVFCPE</sequence>
<organism evidence="1 2">
    <name type="scientific">Deinococcus gobiensis (strain DSM 21396 / JCM 16679 / CGMCC 1.7299 / I-0)</name>
    <dbReference type="NCBI Taxonomy" id="745776"/>
    <lineage>
        <taxon>Bacteria</taxon>
        <taxon>Thermotogati</taxon>
        <taxon>Deinococcota</taxon>
        <taxon>Deinococci</taxon>
        <taxon>Deinococcales</taxon>
        <taxon>Deinococcaceae</taxon>
        <taxon>Deinococcus</taxon>
    </lineage>
</organism>
<dbReference type="RefSeq" id="WP_014684461.1">
    <property type="nucleotide sequence ID" value="NC_017790.1"/>
</dbReference>
<proteinExistence type="predicted"/>